<keyword evidence="5 7" id="KW-1133">Transmembrane helix</keyword>
<evidence type="ECO:0000313" key="11">
    <source>
        <dbReference type="Proteomes" id="UP001172083"/>
    </source>
</evidence>
<evidence type="ECO:0000256" key="4">
    <source>
        <dbReference type="ARBA" id="ARBA00022692"/>
    </source>
</evidence>
<keyword evidence="4 7" id="KW-0812">Transmembrane</keyword>
<evidence type="ECO:0000256" key="5">
    <source>
        <dbReference type="ARBA" id="ARBA00022989"/>
    </source>
</evidence>
<proteinExistence type="inferred from homology"/>
<dbReference type="RefSeq" id="WP_346756262.1">
    <property type="nucleotide sequence ID" value="NZ_JAUJEB010000001.1"/>
</dbReference>
<evidence type="ECO:0000259" key="8">
    <source>
        <dbReference type="Pfam" id="PF02687"/>
    </source>
</evidence>
<evidence type="ECO:0000256" key="3">
    <source>
        <dbReference type="ARBA" id="ARBA00022475"/>
    </source>
</evidence>
<feature type="transmembrane region" description="Helical" evidence="7">
    <location>
        <begin position="366"/>
        <end position="394"/>
    </location>
</feature>
<feature type="domain" description="MacB-like periplasmic core" evidence="9">
    <location>
        <begin position="26"/>
        <end position="240"/>
    </location>
</feature>
<evidence type="ECO:0000256" key="2">
    <source>
        <dbReference type="ARBA" id="ARBA00005236"/>
    </source>
</evidence>
<dbReference type="InterPro" id="IPR025857">
    <property type="entry name" value="MacB_PCD"/>
</dbReference>
<keyword evidence="11" id="KW-1185">Reference proteome</keyword>
<comment type="caution">
    <text evidence="10">The sequence shown here is derived from an EMBL/GenBank/DDBJ whole genome shotgun (WGS) entry which is preliminary data.</text>
</comment>
<dbReference type="Pfam" id="PF12704">
    <property type="entry name" value="MacB_PCD"/>
    <property type="match status" value="1"/>
</dbReference>
<evidence type="ECO:0000259" key="9">
    <source>
        <dbReference type="Pfam" id="PF12704"/>
    </source>
</evidence>
<feature type="transmembrane region" description="Helical" evidence="7">
    <location>
        <begin position="21"/>
        <end position="45"/>
    </location>
</feature>
<comment type="subcellular location">
    <subcellularLocation>
        <location evidence="1">Cell membrane</location>
        <topology evidence="1">Multi-pass membrane protein</topology>
    </subcellularLocation>
</comment>
<dbReference type="PANTHER" id="PTHR30489">
    <property type="entry name" value="LIPOPROTEIN-RELEASING SYSTEM TRANSMEMBRANE PROTEIN LOLE"/>
    <property type="match status" value="1"/>
</dbReference>
<feature type="transmembrane region" description="Helical" evidence="7">
    <location>
        <begin position="271"/>
        <end position="296"/>
    </location>
</feature>
<evidence type="ECO:0000256" key="7">
    <source>
        <dbReference type="SAM" id="Phobius"/>
    </source>
</evidence>
<dbReference type="EMBL" id="JAUJEB010000001">
    <property type="protein sequence ID" value="MDN5210925.1"/>
    <property type="molecule type" value="Genomic_DNA"/>
</dbReference>
<dbReference type="Pfam" id="PF02687">
    <property type="entry name" value="FtsX"/>
    <property type="match status" value="1"/>
</dbReference>
<evidence type="ECO:0000256" key="1">
    <source>
        <dbReference type="ARBA" id="ARBA00004651"/>
    </source>
</evidence>
<comment type="similarity">
    <text evidence="2">Belongs to the ABC-4 integral membrane protein family. LolC/E subfamily.</text>
</comment>
<gene>
    <name evidence="10" type="ORF">QQ020_02660</name>
</gene>
<dbReference type="Proteomes" id="UP001172083">
    <property type="component" value="Unassembled WGS sequence"/>
</dbReference>
<sequence length="405" mass="46681">MNLSYFISKRINKAQSGSFSAIIHKIAIASIGVGLGIMIISFLILDGFKRNIIEKNFSFSGHLNITKFTLSGSYEEQPISVNSDFFRNHKKYDFIDHLQVFSHKFGLLKTSEGVSGALLKGVGRDFDTTRFNKIMVSGSFIKRNDSTYSKDIVISRKLSRKLRLEMGDDVVMYFIQKPPRQRKLKVRGIYDSGLEEFDDRIIMGDIEMIQRLNGWEEEEVGGFELFIKDFDQLDLARETIEEDLDFDLYARQITDQFVQIFDWLTLVNRQVYLFIALILFVACFNMASILLILIMERTQMIGILKALGADNLQIRKLFIYNGIWIVLKGMLLGNIVGVGLAFLQYRFQLIPLNYETYFMHYVPIEWNWIAIIALNILTLVVVSAILIIPSIIIARIQPIKSIRFD</sequence>
<feature type="domain" description="ABC3 transporter permease C-terminal" evidence="8">
    <location>
        <begin position="273"/>
        <end position="398"/>
    </location>
</feature>
<evidence type="ECO:0000313" key="10">
    <source>
        <dbReference type="EMBL" id="MDN5210925.1"/>
    </source>
</evidence>
<organism evidence="10 11">
    <name type="scientific">Agaribacillus aureus</name>
    <dbReference type="NCBI Taxonomy" id="3051825"/>
    <lineage>
        <taxon>Bacteria</taxon>
        <taxon>Pseudomonadati</taxon>
        <taxon>Bacteroidota</taxon>
        <taxon>Cytophagia</taxon>
        <taxon>Cytophagales</taxon>
        <taxon>Splendidivirgaceae</taxon>
        <taxon>Agaribacillus</taxon>
    </lineage>
</organism>
<evidence type="ECO:0000256" key="6">
    <source>
        <dbReference type="ARBA" id="ARBA00023136"/>
    </source>
</evidence>
<dbReference type="InterPro" id="IPR003838">
    <property type="entry name" value="ABC3_permease_C"/>
</dbReference>
<feature type="transmembrane region" description="Helical" evidence="7">
    <location>
        <begin position="317"/>
        <end position="346"/>
    </location>
</feature>
<name>A0ABT8KZL2_9BACT</name>
<keyword evidence="3" id="KW-1003">Cell membrane</keyword>
<dbReference type="PANTHER" id="PTHR30489:SF0">
    <property type="entry name" value="LIPOPROTEIN-RELEASING SYSTEM TRANSMEMBRANE PROTEIN LOLE"/>
    <property type="match status" value="1"/>
</dbReference>
<reference evidence="10" key="1">
    <citation type="submission" date="2023-06" db="EMBL/GenBank/DDBJ databases">
        <title>Genomic of Agaribacillus aureum.</title>
        <authorList>
            <person name="Wang G."/>
        </authorList>
    </citation>
    <scope>NUCLEOTIDE SEQUENCE</scope>
    <source>
        <strain evidence="10">BMA12</strain>
    </source>
</reference>
<protein>
    <submittedName>
        <fullName evidence="10">FtsX-like permease family protein</fullName>
    </submittedName>
</protein>
<accession>A0ABT8KZL2</accession>
<dbReference type="InterPro" id="IPR051447">
    <property type="entry name" value="Lipoprotein-release_system"/>
</dbReference>
<keyword evidence="6 7" id="KW-0472">Membrane</keyword>